<dbReference type="EMBL" id="CP134880">
    <property type="protein sequence ID" value="WNM26859.1"/>
    <property type="molecule type" value="Genomic_DNA"/>
</dbReference>
<accession>A0AA96FAW1</accession>
<proteinExistence type="predicted"/>
<reference evidence="2" key="1">
    <citation type="submission" date="2023-09" db="EMBL/GenBank/DDBJ databases">
        <title>Demequina sp. a novel bacteria isolated from Capsicum annuum.</title>
        <authorList>
            <person name="Humaira Z."/>
            <person name="Lee J."/>
            <person name="Cho D."/>
        </authorList>
    </citation>
    <scope>NUCLEOTIDE SEQUENCE</scope>
    <source>
        <strain evidence="2">PMTSA13</strain>
    </source>
</reference>
<protein>
    <recommendedName>
        <fullName evidence="3">DUF2336 domain-containing protein</fullName>
    </recommendedName>
</protein>
<gene>
    <name evidence="2" type="ORF">RN607_11715</name>
</gene>
<feature type="compositionally biased region" description="Low complexity" evidence="1">
    <location>
        <begin position="77"/>
        <end position="130"/>
    </location>
</feature>
<feature type="region of interest" description="Disordered" evidence="1">
    <location>
        <begin position="76"/>
        <end position="137"/>
    </location>
</feature>
<sequence length="377" mass="38090">MSENREPFRGFARPAAASDAQRATALLDTAAVRALRVVHLGGATPSQGIPTVSPQASALIASATTPLTSSIPVVTEQTAAQSSTPTASSPAPRDEVPAAATPSAVPAAPSAPTAAPSAPPATASAPLAEAARAEPPLREVATATPAARPAPAVAPFAAEAFEAFTSAASMPSSEPAVAVPSQFVSEPAAAVEVAPASRTPLGVDIELVDHPEEGTPALAPDEASPAEPAGASSAVLTASQAEDVLTHEPVLISGGEIIRPQSMPAAMPGRGAAGAYAPQETADARDDLTLASDPNVSGQQLMALATHRRAAVRTAVACRPDLPATVVVFLSRDHSTEVLTALLGNARVPASTVRFLADHRDPRVADLAVQRLRNDFR</sequence>
<dbReference type="AlphaFoldDB" id="A0AA96FAW1"/>
<feature type="compositionally biased region" description="Low complexity" evidence="1">
    <location>
        <begin position="216"/>
        <end position="233"/>
    </location>
</feature>
<name>A0AA96FAW1_9MICO</name>
<feature type="region of interest" description="Disordered" evidence="1">
    <location>
        <begin position="212"/>
        <end position="233"/>
    </location>
</feature>
<evidence type="ECO:0000256" key="1">
    <source>
        <dbReference type="SAM" id="MobiDB-lite"/>
    </source>
</evidence>
<dbReference type="Proteomes" id="UP001303408">
    <property type="component" value="Chromosome"/>
</dbReference>
<organism evidence="2">
    <name type="scientific">Demequina capsici</name>
    <dbReference type="NCBI Taxonomy" id="3075620"/>
    <lineage>
        <taxon>Bacteria</taxon>
        <taxon>Bacillati</taxon>
        <taxon>Actinomycetota</taxon>
        <taxon>Actinomycetes</taxon>
        <taxon>Micrococcales</taxon>
        <taxon>Demequinaceae</taxon>
        <taxon>Demequina</taxon>
    </lineage>
</organism>
<dbReference type="RefSeq" id="WP_313542766.1">
    <property type="nucleotide sequence ID" value="NZ_CP134880.1"/>
</dbReference>
<dbReference type="KEGG" id="dcp:RN607_11715"/>
<evidence type="ECO:0008006" key="3">
    <source>
        <dbReference type="Google" id="ProtNLM"/>
    </source>
</evidence>
<evidence type="ECO:0000313" key="2">
    <source>
        <dbReference type="EMBL" id="WNM26859.1"/>
    </source>
</evidence>